<dbReference type="PANTHER" id="PTHR33383">
    <property type="entry name" value="MEMBRANE PROTEIN INSERTION EFFICIENCY FACTOR-RELATED"/>
    <property type="match status" value="1"/>
</dbReference>
<feature type="transmembrane region" description="Helical" evidence="2">
    <location>
        <begin position="16"/>
        <end position="36"/>
    </location>
</feature>
<dbReference type="PANTHER" id="PTHR33383:SF1">
    <property type="entry name" value="MEMBRANE PROTEIN INSERTION EFFICIENCY FACTOR-RELATED"/>
    <property type="match status" value="1"/>
</dbReference>
<protein>
    <submittedName>
        <fullName evidence="3">Putative membrane protein insertion efficiency factor</fullName>
    </submittedName>
</protein>
<dbReference type="InParanoid" id="A0A543AXC5"/>
<name>A0A543AXC5_9ACTN</name>
<proteinExistence type="predicted"/>
<keyword evidence="4" id="KW-1185">Reference proteome</keyword>
<evidence type="ECO:0000256" key="2">
    <source>
        <dbReference type="SAM" id="Phobius"/>
    </source>
</evidence>
<accession>A0A543AXC5</accession>
<organism evidence="3 4">
    <name type="scientific">Stackebrandtia endophytica</name>
    <dbReference type="NCBI Taxonomy" id="1496996"/>
    <lineage>
        <taxon>Bacteria</taxon>
        <taxon>Bacillati</taxon>
        <taxon>Actinomycetota</taxon>
        <taxon>Actinomycetes</taxon>
        <taxon>Glycomycetales</taxon>
        <taxon>Glycomycetaceae</taxon>
        <taxon>Stackebrandtia</taxon>
    </lineage>
</organism>
<sequence>MDDTPIPSRRSPGIRWLGIGAAVAALVATVTTWALWPTPRGRFTEPAPPPTTDAATPGDDVPSPETTSPWPSDELRSDDASGSTGPGSTCDPGCDHVVSDTCDSITDQVCDSVVEQSCNAVTTDVCSSGSSSTFPATGGQFLATAAAGVVVMPLMLLDRFAPKTSSRAGGGTAARFAVAAIGLYRRRLAPRTAITCRFTPTCSAYGAAVIERHGLITGARLAMRRIRRCREDVAMGTPDPPV</sequence>
<evidence type="ECO:0000256" key="1">
    <source>
        <dbReference type="SAM" id="MobiDB-lite"/>
    </source>
</evidence>
<gene>
    <name evidence="3" type="ORF">FB566_2778</name>
</gene>
<comment type="caution">
    <text evidence="3">The sequence shown here is derived from an EMBL/GenBank/DDBJ whole genome shotgun (WGS) entry which is preliminary data.</text>
</comment>
<reference evidence="3 4" key="1">
    <citation type="submission" date="2019-06" db="EMBL/GenBank/DDBJ databases">
        <title>Sequencing the genomes of 1000 actinobacteria strains.</title>
        <authorList>
            <person name="Klenk H.-P."/>
        </authorList>
    </citation>
    <scope>NUCLEOTIDE SEQUENCE [LARGE SCALE GENOMIC DNA]</scope>
    <source>
        <strain evidence="3 4">DSM 45928</strain>
    </source>
</reference>
<feature type="compositionally biased region" description="Low complexity" evidence="1">
    <location>
        <begin position="52"/>
        <end position="61"/>
    </location>
</feature>
<dbReference type="EMBL" id="VFOW01000001">
    <property type="protein sequence ID" value="TQL77226.1"/>
    <property type="molecule type" value="Genomic_DNA"/>
</dbReference>
<dbReference type="Pfam" id="PF01809">
    <property type="entry name" value="YidD"/>
    <property type="match status" value="1"/>
</dbReference>
<keyword evidence="2" id="KW-1133">Transmembrane helix</keyword>
<feature type="region of interest" description="Disordered" evidence="1">
    <location>
        <begin position="38"/>
        <end position="92"/>
    </location>
</feature>
<dbReference type="NCBIfam" id="TIGR00278">
    <property type="entry name" value="membrane protein insertion efficiency factor YidD"/>
    <property type="match status" value="1"/>
</dbReference>
<dbReference type="InterPro" id="IPR002696">
    <property type="entry name" value="Membr_insert_effic_factor_YidD"/>
</dbReference>
<evidence type="ECO:0000313" key="3">
    <source>
        <dbReference type="EMBL" id="TQL77226.1"/>
    </source>
</evidence>
<dbReference type="AlphaFoldDB" id="A0A543AXC5"/>
<dbReference type="RefSeq" id="WP_211347682.1">
    <property type="nucleotide sequence ID" value="NZ_JBHTGS010000001.1"/>
</dbReference>
<dbReference type="Proteomes" id="UP000317043">
    <property type="component" value="Unassembled WGS sequence"/>
</dbReference>
<dbReference type="SMART" id="SM01234">
    <property type="entry name" value="Haemolytic"/>
    <property type="match status" value="1"/>
</dbReference>
<keyword evidence="2" id="KW-0472">Membrane</keyword>
<keyword evidence="2" id="KW-0812">Transmembrane</keyword>
<evidence type="ECO:0000313" key="4">
    <source>
        <dbReference type="Proteomes" id="UP000317043"/>
    </source>
</evidence>